<dbReference type="InterPro" id="IPR011697">
    <property type="entry name" value="Peptidase_C26"/>
</dbReference>
<dbReference type="GO" id="GO:0006598">
    <property type="term" value="P:polyamine catabolic process"/>
    <property type="evidence" value="ECO:0007669"/>
    <property type="project" value="TreeGrafter"/>
</dbReference>
<organism evidence="1 2">
    <name type="scientific">Streptomyces mobaraensis</name>
    <name type="common">Streptoverticillium mobaraense</name>
    <dbReference type="NCBI Taxonomy" id="35621"/>
    <lineage>
        <taxon>Bacteria</taxon>
        <taxon>Bacillati</taxon>
        <taxon>Actinomycetota</taxon>
        <taxon>Actinomycetes</taxon>
        <taxon>Kitasatosporales</taxon>
        <taxon>Streptomycetaceae</taxon>
        <taxon>Streptomyces</taxon>
    </lineage>
</organism>
<comment type="caution">
    <text evidence="1">The sequence shown here is derived from an EMBL/GenBank/DDBJ whole genome shotgun (WGS) entry which is preliminary data.</text>
</comment>
<gene>
    <name evidence="1" type="ORF">FRZ00_29575</name>
</gene>
<dbReference type="Proteomes" id="UP000327000">
    <property type="component" value="Unassembled WGS sequence"/>
</dbReference>
<dbReference type="CDD" id="cd01745">
    <property type="entry name" value="GATase1_2"/>
    <property type="match status" value="1"/>
</dbReference>
<dbReference type="GO" id="GO:0033969">
    <property type="term" value="F:gamma-glutamyl-gamma-aminobutyrate hydrolase activity"/>
    <property type="evidence" value="ECO:0007669"/>
    <property type="project" value="TreeGrafter"/>
</dbReference>
<dbReference type="InterPro" id="IPR029062">
    <property type="entry name" value="Class_I_gatase-like"/>
</dbReference>
<protein>
    <submittedName>
        <fullName evidence="1">Gamma-glutamyl-gamma-aminobutyrate hydrolase family protein</fullName>
    </submittedName>
</protein>
<dbReference type="GO" id="GO:0005829">
    <property type="term" value="C:cytosol"/>
    <property type="evidence" value="ECO:0007669"/>
    <property type="project" value="TreeGrafter"/>
</dbReference>
<dbReference type="AlphaFoldDB" id="A0A5N5W1G0"/>
<keyword evidence="1" id="KW-0378">Hydrolase</keyword>
<sequence>MTTQQSRPVPAPRAPRTHQPLIGVSTYSTRARWGVAWDQHAALLPSTYPEYVRRAGGLAVMLPPDAPDAAPALVARLDGLVLAGGEDVDPALYGEEPHPRTGRPVPERDLWELALLDAASRRGIPVLGICRGMQLMNVHAGGTLNQHLPETVGHKGHNPRVGTFGDHLVEVVPGTLTARLMPLPVDVATHHHQGVARLGRGLVASAHAEDGTIEALELPSPEGRFAVGVQWHPEVRDDLRLIRGLIAAATSPALATGRAPGRHRAP</sequence>
<dbReference type="OrthoDB" id="9813383at2"/>
<dbReference type="PANTHER" id="PTHR43235:SF1">
    <property type="entry name" value="GLUTAMINE AMIDOTRANSFERASE PB2B2.05-RELATED"/>
    <property type="match status" value="1"/>
</dbReference>
<name>A0A5N5W1G0_STRMB</name>
<dbReference type="RefSeq" id="WP_152265604.1">
    <property type="nucleotide sequence ID" value="NZ_JBFADJ010000066.1"/>
</dbReference>
<reference evidence="1 2" key="1">
    <citation type="journal article" date="2019" name="Microb. Cell Fact.">
        <title>Exploring novel herbicidin analogues by transcriptional regulator overexpression and MS/MS molecular networking.</title>
        <authorList>
            <person name="Shi Y."/>
            <person name="Gu R."/>
            <person name="Li Y."/>
            <person name="Wang X."/>
            <person name="Ren W."/>
            <person name="Li X."/>
            <person name="Wang L."/>
            <person name="Xie Y."/>
            <person name="Hong B."/>
        </authorList>
    </citation>
    <scope>NUCLEOTIDE SEQUENCE [LARGE SCALE GENOMIC DNA]</scope>
    <source>
        <strain evidence="1 2">US-43</strain>
    </source>
</reference>
<proteinExistence type="predicted"/>
<dbReference type="Pfam" id="PF07722">
    <property type="entry name" value="Peptidase_C26"/>
    <property type="match status" value="1"/>
</dbReference>
<dbReference type="SUPFAM" id="SSF52317">
    <property type="entry name" value="Class I glutamine amidotransferase-like"/>
    <property type="match status" value="1"/>
</dbReference>
<dbReference type="EMBL" id="VOKX01000115">
    <property type="protein sequence ID" value="KAB7834491.1"/>
    <property type="molecule type" value="Genomic_DNA"/>
</dbReference>
<dbReference type="Gene3D" id="3.40.50.880">
    <property type="match status" value="1"/>
</dbReference>
<keyword evidence="2" id="KW-1185">Reference proteome</keyword>
<dbReference type="InterPro" id="IPR044668">
    <property type="entry name" value="PuuD-like"/>
</dbReference>
<dbReference type="PANTHER" id="PTHR43235">
    <property type="entry name" value="GLUTAMINE AMIDOTRANSFERASE PB2B2.05-RELATED"/>
    <property type="match status" value="1"/>
</dbReference>
<dbReference type="PROSITE" id="PS51273">
    <property type="entry name" value="GATASE_TYPE_1"/>
    <property type="match status" value="1"/>
</dbReference>
<accession>A0A5N5W1G0</accession>
<evidence type="ECO:0000313" key="1">
    <source>
        <dbReference type="EMBL" id="KAB7834491.1"/>
    </source>
</evidence>
<evidence type="ECO:0000313" key="2">
    <source>
        <dbReference type="Proteomes" id="UP000327000"/>
    </source>
</evidence>